<dbReference type="RefSeq" id="WP_139696156.1">
    <property type="nucleotide sequence ID" value="NZ_CP074074.1"/>
</dbReference>
<keyword evidence="5" id="KW-1185">Reference proteome</keyword>
<dbReference type="Gene3D" id="3.20.20.80">
    <property type="entry name" value="Glycosidases"/>
    <property type="match status" value="1"/>
</dbReference>
<feature type="chain" id="PRO_5023066392" evidence="2">
    <location>
        <begin position="25"/>
        <end position="786"/>
    </location>
</feature>
<evidence type="ECO:0000256" key="2">
    <source>
        <dbReference type="SAM" id="SignalP"/>
    </source>
</evidence>
<comment type="caution">
    <text evidence="4">The sequence shown here is derived from an EMBL/GenBank/DDBJ whole genome shotgun (WGS) entry which is preliminary data.</text>
</comment>
<evidence type="ECO:0000256" key="1">
    <source>
        <dbReference type="ARBA" id="ARBA00022729"/>
    </source>
</evidence>
<dbReference type="NCBIfam" id="TIGR04183">
    <property type="entry name" value="Por_Secre_tail"/>
    <property type="match status" value="1"/>
</dbReference>
<dbReference type="Pfam" id="PF18962">
    <property type="entry name" value="Por_Secre_tail"/>
    <property type="match status" value="1"/>
</dbReference>
<dbReference type="CDD" id="cd11576">
    <property type="entry name" value="GH99_GH71_like_2"/>
    <property type="match status" value="1"/>
</dbReference>
<sequence length="786" mass="88506">MKKVYFLRVVLLFVICHSSLSVWSQDEMQGKLMMGYQGWFLARGDSSGPNEWRHWFRSTTNPSPENFTIDMWPDMTEYTVKYNTNMTYSDGSNAQLFSSHDLSTTRTHFKWMKDYNVHGVHLQRFLGEIEDPRFFQARNNVLQNVMTAAAEYDRHFSVMYDLSGVPDDGQLYNKLITDWEYLVDTYDVLNAQGYVKEDDRPVVALWGIGFRGRGLQAATFQAIIDYFHTNADPKYRAYVMGGVPDGWRTLSGSSESGSEWAAIYNSLDMISPWSVGRYGSNSGADNWKTSNIEPDLQRCNENGVDYMPVIWPGFSWLNLHDGPLNQIPRNKGEFYWRQAYNAISAGVKYIYVAMFDEVDEATAMFKIAENKEQLPVEAKEILVPLDADGTKLPSDWYLQLADQTQLMLEGSIALTPTIPIEPTFPNASDAEFVSQQNVPQTMELDEVVEVSVTMKNTGATTWTKSENFVLGSQSPEGNNNWKIAAVELSESDAIQPGEEKTFTFNIQAPLASGIIGFQWQMKQLTKGSFGDLSSQVFITVGGGGDYVDDCDSKDEWNPNSLVLNTTDQLQGVGCLQHSGSSTDEFSKAFSEPYNSSVIPSEAVLQFWYYVSDISVLNSENQVELGSSGRADQNEYNWSLTGLQVGWNLVQLKISDAGVIGSPDLNNINWFRLYRFKSGSNTTRIDAIQIIRDPSLGVDDISKNVQWSVYPNPAENLFNLSINISQSTNVKVTLLNMLGQKVYQSNNEAVNPGNYTRKVSVNHLKSGTYFMKINVNATNFYKKIVVK</sequence>
<organism evidence="4 5">
    <name type="scientific">Allotamlana fucoidanivorans</name>
    <dbReference type="NCBI Taxonomy" id="2583814"/>
    <lineage>
        <taxon>Bacteria</taxon>
        <taxon>Pseudomonadati</taxon>
        <taxon>Bacteroidota</taxon>
        <taxon>Flavobacteriia</taxon>
        <taxon>Flavobacteriales</taxon>
        <taxon>Flavobacteriaceae</taxon>
        <taxon>Allotamlana</taxon>
    </lineage>
</organism>
<dbReference type="OrthoDB" id="9783748at2"/>
<dbReference type="AlphaFoldDB" id="A0A5C4SMD7"/>
<dbReference type="Proteomes" id="UP000308713">
    <property type="component" value="Unassembled WGS sequence"/>
</dbReference>
<gene>
    <name evidence="4" type="ORF">FGF67_07020</name>
</gene>
<evidence type="ECO:0000259" key="3">
    <source>
        <dbReference type="Pfam" id="PF18962"/>
    </source>
</evidence>
<accession>A0A5C4SMD7</accession>
<evidence type="ECO:0000313" key="5">
    <source>
        <dbReference type="Proteomes" id="UP000308713"/>
    </source>
</evidence>
<reference evidence="4 5" key="1">
    <citation type="submission" date="2019-05" db="EMBL/GenBank/DDBJ databases">
        <title>Tamlana fucoidanivorans sp. nov., isolated from the surface of algae collected from Fujian province in China.</title>
        <authorList>
            <person name="Li J."/>
        </authorList>
    </citation>
    <scope>NUCLEOTIDE SEQUENCE [LARGE SCALE GENOMIC DNA]</scope>
    <source>
        <strain evidence="4 5">CW2-9</strain>
    </source>
</reference>
<name>A0A5C4SMD7_9FLAO</name>
<dbReference type="InterPro" id="IPR026444">
    <property type="entry name" value="Secre_tail"/>
</dbReference>
<feature type="signal peptide" evidence="2">
    <location>
        <begin position="1"/>
        <end position="24"/>
    </location>
</feature>
<protein>
    <submittedName>
        <fullName evidence="4">T9SS type A sorting domain-containing protein</fullName>
    </submittedName>
</protein>
<proteinExistence type="predicted"/>
<dbReference type="InterPro" id="IPR013783">
    <property type="entry name" value="Ig-like_fold"/>
</dbReference>
<feature type="domain" description="Secretion system C-terminal sorting" evidence="3">
    <location>
        <begin position="708"/>
        <end position="785"/>
    </location>
</feature>
<keyword evidence="1 2" id="KW-0732">Signal</keyword>
<dbReference type="EMBL" id="VDCS01000006">
    <property type="protein sequence ID" value="TNJ44908.1"/>
    <property type="molecule type" value="Genomic_DNA"/>
</dbReference>
<evidence type="ECO:0000313" key="4">
    <source>
        <dbReference type="EMBL" id="TNJ44908.1"/>
    </source>
</evidence>
<dbReference type="Gene3D" id="2.60.40.10">
    <property type="entry name" value="Immunoglobulins"/>
    <property type="match status" value="1"/>
</dbReference>